<protein>
    <submittedName>
        <fullName evidence="4">1-acyl-sn-glycerol-3-phosphate acyltransferase</fullName>
    </submittedName>
</protein>
<dbReference type="Pfam" id="PF01553">
    <property type="entry name" value="Acyltransferase"/>
    <property type="match status" value="1"/>
</dbReference>
<dbReference type="PANTHER" id="PTHR10434">
    <property type="entry name" value="1-ACYL-SN-GLYCEROL-3-PHOSPHATE ACYLTRANSFERASE"/>
    <property type="match status" value="1"/>
</dbReference>
<proteinExistence type="predicted"/>
<dbReference type="SMART" id="SM00563">
    <property type="entry name" value="PlsC"/>
    <property type="match status" value="1"/>
</dbReference>
<keyword evidence="2 4" id="KW-0012">Acyltransferase</keyword>
<evidence type="ECO:0000313" key="4">
    <source>
        <dbReference type="EMBL" id="MBA8805054.1"/>
    </source>
</evidence>
<dbReference type="RefSeq" id="WP_182540867.1">
    <property type="nucleotide sequence ID" value="NZ_JACGXA010000001.1"/>
</dbReference>
<feature type="domain" description="Phospholipid/glycerol acyltransferase" evidence="3">
    <location>
        <begin position="37"/>
        <end position="151"/>
    </location>
</feature>
<evidence type="ECO:0000256" key="1">
    <source>
        <dbReference type="ARBA" id="ARBA00022679"/>
    </source>
</evidence>
<accession>A0A7W3J2K5</accession>
<gene>
    <name evidence="4" type="ORF">FB382_003345</name>
</gene>
<dbReference type="AlphaFoldDB" id="A0A7W3J2K5"/>
<dbReference type="InterPro" id="IPR002123">
    <property type="entry name" value="Plipid/glycerol_acylTrfase"/>
</dbReference>
<dbReference type="SUPFAM" id="SSF69593">
    <property type="entry name" value="Glycerol-3-phosphate (1)-acyltransferase"/>
    <property type="match status" value="1"/>
</dbReference>
<name>A0A7W3J2K5_9ACTN</name>
<dbReference type="GO" id="GO:0003841">
    <property type="term" value="F:1-acylglycerol-3-phosphate O-acyltransferase activity"/>
    <property type="evidence" value="ECO:0007669"/>
    <property type="project" value="TreeGrafter"/>
</dbReference>
<evidence type="ECO:0000313" key="5">
    <source>
        <dbReference type="Proteomes" id="UP000580910"/>
    </source>
</evidence>
<dbReference type="CDD" id="cd07989">
    <property type="entry name" value="LPLAT_AGPAT-like"/>
    <property type="match status" value="1"/>
</dbReference>
<dbReference type="GO" id="GO:0006654">
    <property type="term" value="P:phosphatidic acid biosynthetic process"/>
    <property type="evidence" value="ECO:0007669"/>
    <property type="project" value="TreeGrafter"/>
</dbReference>
<dbReference type="Proteomes" id="UP000580910">
    <property type="component" value="Unassembled WGS sequence"/>
</dbReference>
<sequence length="267" mass="29425">MASWYGVTIALGRAAMYGLDITTRWRGEEHLPASGPVLLASNHVSYPDFLFIGRAALSRDRYVRFMCRHDIWNVPVVRDAMTSMRHIPVDREAAAAAYLRARSLLAEGEAVCGFPEAGISYSYAVRSMMPGVAALARETGVPIVPVVVWGSQRLASVGRRVDGREPRPDLRRGRTVDVRFGEPIAVPRDADLVATTRDLGERLTGMLESVQRLPVHRPRAGEYAPWYPAHLGGHAPDRREALLYDDVPRSAVSPTWGPPLPDPARIG</sequence>
<organism evidence="4 5">
    <name type="scientific">Nocardioides ginsengisegetis</name>
    <dbReference type="NCBI Taxonomy" id="661491"/>
    <lineage>
        <taxon>Bacteria</taxon>
        <taxon>Bacillati</taxon>
        <taxon>Actinomycetota</taxon>
        <taxon>Actinomycetes</taxon>
        <taxon>Propionibacteriales</taxon>
        <taxon>Nocardioidaceae</taxon>
        <taxon>Nocardioides</taxon>
    </lineage>
</organism>
<keyword evidence="5" id="KW-1185">Reference proteome</keyword>
<keyword evidence="1 4" id="KW-0808">Transferase</keyword>
<evidence type="ECO:0000259" key="3">
    <source>
        <dbReference type="SMART" id="SM00563"/>
    </source>
</evidence>
<evidence type="ECO:0000256" key="2">
    <source>
        <dbReference type="ARBA" id="ARBA00023315"/>
    </source>
</evidence>
<comment type="caution">
    <text evidence="4">The sequence shown here is derived from an EMBL/GenBank/DDBJ whole genome shotgun (WGS) entry which is preliminary data.</text>
</comment>
<reference evidence="4 5" key="1">
    <citation type="submission" date="2020-07" db="EMBL/GenBank/DDBJ databases">
        <title>Sequencing the genomes of 1000 actinobacteria strains.</title>
        <authorList>
            <person name="Klenk H.-P."/>
        </authorList>
    </citation>
    <scope>NUCLEOTIDE SEQUENCE [LARGE SCALE GENOMIC DNA]</scope>
    <source>
        <strain evidence="4 5">DSM 21349</strain>
    </source>
</reference>
<dbReference type="PANTHER" id="PTHR10434:SF55">
    <property type="entry name" value="POSSIBLE ACYLTRANSFERASE"/>
    <property type="match status" value="1"/>
</dbReference>
<dbReference type="GO" id="GO:0005886">
    <property type="term" value="C:plasma membrane"/>
    <property type="evidence" value="ECO:0007669"/>
    <property type="project" value="TreeGrafter"/>
</dbReference>
<dbReference type="EMBL" id="JACGXA010000001">
    <property type="protein sequence ID" value="MBA8805054.1"/>
    <property type="molecule type" value="Genomic_DNA"/>
</dbReference>